<dbReference type="RefSeq" id="WP_150670134.1">
    <property type="nucleotide sequence ID" value="NZ_CABPSB010000013.1"/>
</dbReference>
<dbReference type="GO" id="GO:1901170">
    <property type="term" value="P:naphthalene catabolic process"/>
    <property type="evidence" value="ECO:0007669"/>
    <property type="project" value="InterPro"/>
</dbReference>
<dbReference type="GO" id="GO:0006749">
    <property type="term" value="P:glutathione metabolic process"/>
    <property type="evidence" value="ECO:0007669"/>
    <property type="project" value="TreeGrafter"/>
</dbReference>
<dbReference type="Proteomes" id="UP000406256">
    <property type="component" value="Unassembled WGS sequence"/>
</dbReference>
<reference evidence="4 5" key="1">
    <citation type="submission" date="2019-08" db="EMBL/GenBank/DDBJ databases">
        <authorList>
            <person name="Peeters C."/>
        </authorList>
    </citation>
    <scope>NUCLEOTIDE SEQUENCE [LARGE SCALE GENOMIC DNA]</scope>
    <source>
        <strain evidence="4 5">LMG 31108</strain>
    </source>
</reference>
<dbReference type="AlphaFoldDB" id="A0A5E4WXQ5"/>
<proteinExistence type="inferred from homology"/>
<dbReference type="PANTHER" id="PTHR42943:SF13">
    <property type="entry name" value="GLUTATHIONE S-TRANSFERASE KAPPA-RELATED"/>
    <property type="match status" value="1"/>
</dbReference>
<dbReference type="Gene3D" id="3.40.30.10">
    <property type="entry name" value="Glutaredoxin"/>
    <property type="match status" value="1"/>
</dbReference>
<keyword evidence="5" id="KW-1185">Reference proteome</keyword>
<dbReference type="InterPro" id="IPR044087">
    <property type="entry name" value="NahD-like"/>
</dbReference>
<dbReference type="PANTHER" id="PTHR42943">
    <property type="entry name" value="GLUTATHIONE S-TRANSFERASE KAPPA"/>
    <property type="match status" value="1"/>
</dbReference>
<evidence type="ECO:0000256" key="1">
    <source>
        <dbReference type="PIRNR" id="PIRNR006386"/>
    </source>
</evidence>
<comment type="catalytic activity">
    <reaction evidence="1">
        <text>2-hydroxychromene-2-carboxylate = (3E)-4-(2-hydroxyphenyl)-2-oxobut-3-enoate</text>
        <dbReference type="Rhea" id="RHEA:27401"/>
        <dbReference type="ChEBI" id="CHEBI:59350"/>
        <dbReference type="ChEBI" id="CHEBI:59353"/>
        <dbReference type="EC" id="5.99.1.4"/>
    </reaction>
</comment>
<dbReference type="SUPFAM" id="SSF52833">
    <property type="entry name" value="Thioredoxin-like"/>
    <property type="match status" value="1"/>
</dbReference>
<dbReference type="InterPro" id="IPR051924">
    <property type="entry name" value="GST_Kappa/NadH"/>
</dbReference>
<dbReference type="GO" id="GO:0004602">
    <property type="term" value="F:glutathione peroxidase activity"/>
    <property type="evidence" value="ECO:0007669"/>
    <property type="project" value="TreeGrafter"/>
</dbReference>
<dbReference type="EMBL" id="CABPSB010000013">
    <property type="protein sequence ID" value="VVE29351.1"/>
    <property type="molecule type" value="Genomic_DNA"/>
</dbReference>
<dbReference type="InterPro" id="IPR014440">
    <property type="entry name" value="HCCAis_GSTk"/>
</dbReference>
<organism evidence="4 5">
    <name type="scientific">Pandoraea anhela</name>
    <dbReference type="NCBI Taxonomy" id="2508295"/>
    <lineage>
        <taxon>Bacteria</taxon>
        <taxon>Pseudomonadati</taxon>
        <taxon>Pseudomonadota</taxon>
        <taxon>Betaproteobacteria</taxon>
        <taxon>Burkholderiales</taxon>
        <taxon>Burkholderiaceae</taxon>
        <taxon>Pandoraea</taxon>
    </lineage>
</organism>
<evidence type="ECO:0000313" key="5">
    <source>
        <dbReference type="Proteomes" id="UP000406256"/>
    </source>
</evidence>
<evidence type="ECO:0000256" key="2">
    <source>
        <dbReference type="PIRSR" id="PIRSR006386-1"/>
    </source>
</evidence>
<feature type="active site" description="Nucleophile" evidence="2">
    <location>
        <position position="13"/>
    </location>
</feature>
<sequence length="209" mass="22745">MSLTCEYFLATQSPYVYLGHARFVALARRYDVQIQLKPMDLGRVFDGSGGLPLAKRAPQRQAYRLVELARWSKYLGVPLNLQPRFFPVSGDPSARLVIATQLAHGTDKALELIGAVSKALWVDERNIADDDTLQAIADSLSLDGKSLLAASNGASVQAAYDANTNDAASAGVYGAPWFVFEGEPYWGQDRLDFLERAFAQAGEVDGKTA</sequence>
<dbReference type="GO" id="GO:0004364">
    <property type="term" value="F:glutathione transferase activity"/>
    <property type="evidence" value="ECO:0007669"/>
    <property type="project" value="TreeGrafter"/>
</dbReference>
<accession>A0A5E4WXQ5</accession>
<comment type="similarity">
    <text evidence="1">Belongs to the GST superfamily. NadH family.</text>
</comment>
<dbReference type="OrthoDB" id="8560325at2"/>
<dbReference type="InterPro" id="IPR036249">
    <property type="entry name" value="Thioredoxin-like_sf"/>
</dbReference>
<dbReference type="GO" id="GO:0018845">
    <property type="term" value="F:2-hydroxychromene-2-carboxylate isomerase activity"/>
    <property type="evidence" value="ECO:0007669"/>
    <property type="project" value="UniProtKB-UniRule"/>
</dbReference>
<dbReference type="InterPro" id="IPR001853">
    <property type="entry name" value="DSBA-like_thioredoxin_dom"/>
</dbReference>
<keyword evidence="1 4" id="KW-0413">Isomerase</keyword>
<dbReference type="CDD" id="cd03022">
    <property type="entry name" value="DsbA_HCCA_Iso"/>
    <property type="match status" value="1"/>
</dbReference>
<evidence type="ECO:0000313" key="4">
    <source>
        <dbReference type="EMBL" id="VVE29351.1"/>
    </source>
</evidence>
<dbReference type="EC" id="5.99.1.4" evidence="1"/>
<protein>
    <recommendedName>
        <fullName evidence="1">2-hydroxychromene-2-carboxylate isomerase</fullName>
        <ecNumber evidence="1">5.99.1.4</ecNumber>
    </recommendedName>
</protein>
<gene>
    <name evidence="4" type="ORF">PAN31108_03549</name>
</gene>
<dbReference type="Pfam" id="PF01323">
    <property type="entry name" value="DSBA"/>
    <property type="match status" value="1"/>
</dbReference>
<dbReference type="PIRSF" id="PIRSF006386">
    <property type="entry name" value="HCCAis_GSTk"/>
    <property type="match status" value="1"/>
</dbReference>
<name>A0A5E4WXQ5_9BURK</name>
<feature type="domain" description="DSBA-like thioredoxin" evidence="3">
    <location>
        <begin position="8"/>
        <end position="198"/>
    </location>
</feature>
<evidence type="ECO:0000259" key="3">
    <source>
        <dbReference type="Pfam" id="PF01323"/>
    </source>
</evidence>